<evidence type="ECO:0000313" key="10">
    <source>
        <dbReference type="Proteomes" id="UP000477311"/>
    </source>
</evidence>
<reference evidence="9 10" key="1">
    <citation type="submission" date="2020-02" db="EMBL/GenBank/DDBJ databases">
        <title>Draft genome sequence of Limisphaera ngatamarikiensis NGM72.4T, a thermophilic Verrucomicrobia grouped in subdivision 3.</title>
        <authorList>
            <person name="Carere C.R."/>
            <person name="Steen J."/>
            <person name="Hugenholtz P."/>
            <person name="Stott M.B."/>
        </authorList>
    </citation>
    <scope>NUCLEOTIDE SEQUENCE [LARGE SCALE GENOMIC DNA]</scope>
    <source>
        <strain evidence="9 10">NGM72.4</strain>
    </source>
</reference>
<evidence type="ECO:0000256" key="3">
    <source>
        <dbReference type="ARBA" id="ARBA00022692"/>
    </source>
</evidence>
<dbReference type="Pfam" id="PF13396">
    <property type="entry name" value="PLDc_N"/>
    <property type="match status" value="1"/>
</dbReference>
<evidence type="ECO:0000256" key="7">
    <source>
        <dbReference type="SAM" id="Phobius"/>
    </source>
</evidence>
<feature type="transmembrane region" description="Helical" evidence="7">
    <location>
        <begin position="9"/>
        <end position="42"/>
    </location>
</feature>
<evidence type="ECO:0000313" key="9">
    <source>
        <dbReference type="EMBL" id="NGO38471.1"/>
    </source>
</evidence>
<dbReference type="GO" id="GO:0005886">
    <property type="term" value="C:plasma membrane"/>
    <property type="evidence" value="ECO:0007669"/>
    <property type="project" value="UniProtKB-SubCell"/>
</dbReference>
<dbReference type="InterPro" id="IPR027379">
    <property type="entry name" value="CLS_N"/>
</dbReference>
<keyword evidence="5 7" id="KW-0472">Membrane</keyword>
<protein>
    <submittedName>
        <fullName evidence="9">PLDc_N domain-containing protein</fullName>
    </submittedName>
</protein>
<organism evidence="9 10">
    <name type="scientific">Limisphaera ngatamarikiensis</name>
    <dbReference type="NCBI Taxonomy" id="1324935"/>
    <lineage>
        <taxon>Bacteria</taxon>
        <taxon>Pseudomonadati</taxon>
        <taxon>Verrucomicrobiota</taxon>
        <taxon>Verrucomicrobiia</taxon>
        <taxon>Limisphaerales</taxon>
        <taxon>Limisphaeraceae</taxon>
        <taxon>Limisphaera</taxon>
    </lineage>
</organism>
<accession>A0A6M1RSZ1</accession>
<dbReference type="RefSeq" id="WP_165105962.1">
    <property type="nucleotide sequence ID" value="NZ_JAAKYA010000017.1"/>
</dbReference>
<dbReference type="Proteomes" id="UP000477311">
    <property type="component" value="Unassembled WGS sequence"/>
</dbReference>
<keyword evidence="4 7" id="KW-1133">Transmembrane helix</keyword>
<evidence type="ECO:0000256" key="2">
    <source>
        <dbReference type="ARBA" id="ARBA00022475"/>
    </source>
</evidence>
<dbReference type="AlphaFoldDB" id="A0A6M1RSZ1"/>
<keyword evidence="2" id="KW-1003">Cell membrane</keyword>
<evidence type="ECO:0000256" key="5">
    <source>
        <dbReference type="ARBA" id="ARBA00023136"/>
    </source>
</evidence>
<evidence type="ECO:0000256" key="6">
    <source>
        <dbReference type="SAM" id="MobiDB-lite"/>
    </source>
</evidence>
<sequence>MLAISGPELAVLTATLLTWLMVAGLGVALCVFAFWLWMLIHALRNPGLNDGERISWTVVLCLTHLLGAILYFFLGRPKAATPHGAAGAGPGSASGLQPVRPPAPVAPPPIPSPFTAPPPSAGPAAPPSHPTSP</sequence>
<feature type="transmembrane region" description="Helical" evidence="7">
    <location>
        <begin position="54"/>
        <end position="74"/>
    </location>
</feature>
<comment type="subcellular location">
    <subcellularLocation>
        <location evidence="1">Cell membrane</location>
        <topology evidence="1">Multi-pass membrane protein</topology>
    </subcellularLocation>
</comment>
<evidence type="ECO:0000259" key="8">
    <source>
        <dbReference type="Pfam" id="PF13396"/>
    </source>
</evidence>
<comment type="caution">
    <text evidence="9">The sequence shown here is derived from an EMBL/GenBank/DDBJ whole genome shotgun (WGS) entry which is preliminary data.</text>
</comment>
<keyword evidence="10" id="KW-1185">Reference proteome</keyword>
<name>A0A6M1RSZ1_9BACT</name>
<feature type="compositionally biased region" description="Pro residues" evidence="6">
    <location>
        <begin position="99"/>
        <end position="133"/>
    </location>
</feature>
<gene>
    <name evidence="9" type="ORF">G4L39_03535</name>
</gene>
<feature type="region of interest" description="Disordered" evidence="6">
    <location>
        <begin position="81"/>
        <end position="133"/>
    </location>
</feature>
<keyword evidence="3 7" id="KW-0812">Transmembrane</keyword>
<evidence type="ECO:0000256" key="1">
    <source>
        <dbReference type="ARBA" id="ARBA00004651"/>
    </source>
</evidence>
<proteinExistence type="predicted"/>
<feature type="domain" description="Cardiolipin synthase N-terminal" evidence="8">
    <location>
        <begin position="33"/>
        <end position="76"/>
    </location>
</feature>
<dbReference type="EMBL" id="JAAKYA010000017">
    <property type="protein sequence ID" value="NGO38471.1"/>
    <property type="molecule type" value="Genomic_DNA"/>
</dbReference>
<evidence type="ECO:0000256" key="4">
    <source>
        <dbReference type="ARBA" id="ARBA00022989"/>
    </source>
</evidence>